<dbReference type="AlphaFoldDB" id="A0AAX3E8T6"/>
<reference evidence="2" key="1">
    <citation type="submission" date="2022-10" db="EMBL/GenBank/DDBJ databases">
        <title>Complete genome of Methanoculleus submarinus DSM 15122.</title>
        <authorList>
            <person name="Chen S.-C."/>
            <person name="Lai S.-J."/>
            <person name="You Y.-T."/>
        </authorList>
    </citation>
    <scope>NUCLEOTIDE SEQUENCE</scope>
    <source>
        <strain evidence="2">DSM 15122</strain>
    </source>
</reference>
<evidence type="ECO:0000256" key="1">
    <source>
        <dbReference type="SAM" id="Phobius"/>
    </source>
</evidence>
<keyword evidence="3" id="KW-1185">Reference proteome</keyword>
<evidence type="ECO:0008006" key="4">
    <source>
        <dbReference type="Google" id="ProtNLM"/>
    </source>
</evidence>
<dbReference type="EMBL" id="CP109831">
    <property type="protein sequence ID" value="UYU18633.1"/>
    <property type="molecule type" value="Genomic_DNA"/>
</dbReference>
<keyword evidence="1" id="KW-0812">Transmembrane</keyword>
<feature type="transmembrane region" description="Helical" evidence="1">
    <location>
        <begin position="12"/>
        <end position="33"/>
    </location>
</feature>
<sequence>MGGSEVHTHLELAAIFAAFVAVTTLFSLVSYGVGAMGGGSSPDSDMYPVFAAGEPYLEPAGEVTGSSSIPGLSGTFVDTVAVRVAHTGEGDPVDLARATVTVMAGTYLEILAPSKDTLPEPGTWSAATPRGDNLLGAGEECTIRLRLDRPIPAGESLTVLVRPEGNAPCSIISSPGVCTPSSPEKD</sequence>
<protein>
    <recommendedName>
        <fullName evidence="4">Flagellin FlaB</fullName>
    </recommendedName>
</protein>
<proteinExistence type="predicted"/>
<evidence type="ECO:0000313" key="2">
    <source>
        <dbReference type="EMBL" id="UYU18633.1"/>
    </source>
</evidence>
<evidence type="ECO:0000313" key="3">
    <source>
        <dbReference type="Proteomes" id="UP001156196"/>
    </source>
</evidence>
<dbReference type="Proteomes" id="UP001156196">
    <property type="component" value="Chromosome"/>
</dbReference>
<dbReference type="GeneID" id="4847065"/>
<keyword evidence="1" id="KW-0472">Membrane</keyword>
<accession>A0AAX3E8T6</accession>
<dbReference type="GeneID" id="76729360"/>
<keyword evidence="1" id="KW-1133">Transmembrane helix</keyword>
<dbReference type="RefSeq" id="WP_011844130.1">
    <property type="nucleotide sequence ID" value="NZ_CP109831.1"/>
</dbReference>
<dbReference type="KEGG" id="msum:OH143_00670"/>
<gene>
    <name evidence="2" type="ORF">OH143_00670</name>
</gene>
<organism evidence="2 3">
    <name type="scientific">Methanoculleus submarinus</name>
    <dbReference type="NCBI Taxonomy" id="204050"/>
    <lineage>
        <taxon>Archaea</taxon>
        <taxon>Methanobacteriati</taxon>
        <taxon>Methanobacteriota</taxon>
        <taxon>Stenosarchaea group</taxon>
        <taxon>Methanomicrobia</taxon>
        <taxon>Methanomicrobiales</taxon>
        <taxon>Methanomicrobiaceae</taxon>
        <taxon>Methanoculleus</taxon>
    </lineage>
</organism>
<name>A0AAX3E8T6_9EURY</name>